<evidence type="ECO:0000256" key="1">
    <source>
        <dbReference type="SAM" id="MobiDB-lite"/>
    </source>
</evidence>
<keyword evidence="3" id="KW-0732">Signal</keyword>
<reference evidence="4" key="1">
    <citation type="submission" date="2020-03" db="EMBL/GenBank/DDBJ databases">
        <authorList>
            <person name="Weist P."/>
        </authorList>
    </citation>
    <scope>NUCLEOTIDE SEQUENCE</scope>
</reference>
<name>A0A9N7YZV4_PLEPL</name>
<evidence type="ECO:0000256" key="3">
    <source>
        <dbReference type="SAM" id="SignalP"/>
    </source>
</evidence>
<feature type="chain" id="PRO_5040297369" evidence="3">
    <location>
        <begin position="25"/>
        <end position="231"/>
    </location>
</feature>
<accession>A0A9N7YZV4</accession>
<protein>
    <submittedName>
        <fullName evidence="4">Uncharacterized protein</fullName>
    </submittedName>
</protein>
<feature type="compositionally biased region" description="Basic and acidic residues" evidence="1">
    <location>
        <begin position="192"/>
        <end position="231"/>
    </location>
</feature>
<sequence length="231" mass="25656">MRGAGWILLGVAALWMSQLPLVSSHPTCSVSQQLDGSFKYELSEPHDSTCDTSWRTSILGPSVNMEEAGLMTYTTNKVIARNSDRDDTLVQALTNQSITMKTCYDFLLHRAECSGVQVMTNCSVNCTRLPEQSQNKSDPVNPDLICFTVDRCLDPVTFGLCVFAVAVVITVVVCLCIYKPRCESNLNSPDLKSSRPQESRPQESRPEESRPEESRPEGSRPEGSRPKEFQT</sequence>
<feature type="signal peptide" evidence="3">
    <location>
        <begin position="1"/>
        <end position="24"/>
    </location>
</feature>
<keyword evidence="2" id="KW-0472">Membrane</keyword>
<dbReference type="AlphaFoldDB" id="A0A9N7YZV4"/>
<dbReference type="EMBL" id="CADEAL010004057">
    <property type="protein sequence ID" value="CAB1450538.1"/>
    <property type="molecule type" value="Genomic_DNA"/>
</dbReference>
<evidence type="ECO:0000313" key="5">
    <source>
        <dbReference type="Proteomes" id="UP001153269"/>
    </source>
</evidence>
<keyword evidence="2" id="KW-0812">Transmembrane</keyword>
<organism evidence="4 5">
    <name type="scientific">Pleuronectes platessa</name>
    <name type="common">European plaice</name>
    <dbReference type="NCBI Taxonomy" id="8262"/>
    <lineage>
        <taxon>Eukaryota</taxon>
        <taxon>Metazoa</taxon>
        <taxon>Chordata</taxon>
        <taxon>Craniata</taxon>
        <taxon>Vertebrata</taxon>
        <taxon>Euteleostomi</taxon>
        <taxon>Actinopterygii</taxon>
        <taxon>Neopterygii</taxon>
        <taxon>Teleostei</taxon>
        <taxon>Neoteleostei</taxon>
        <taxon>Acanthomorphata</taxon>
        <taxon>Carangaria</taxon>
        <taxon>Pleuronectiformes</taxon>
        <taxon>Pleuronectoidei</taxon>
        <taxon>Pleuronectidae</taxon>
        <taxon>Pleuronectes</taxon>
    </lineage>
</organism>
<keyword evidence="2" id="KW-1133">Transmembrane helix</keyword>
<proteinExistence type="predicted"/>
<dbReference type="Proteomes" id="UP001153269">
    <property type="component" value="Unassembled WGS sequence"/>
</dbReference>
<keyword evidence="5" id="KW-1185">Reference proteome</keyword>
<evidence type="ECO:0000313" key="4">
    <source>
        <dbReference type="EMBL" id="CAB1450538.1"/>
    </source>
</evidence>
<gene>
    <name evidence="4" type="ORF">PLEPLA_LOCUS38230</name>
</gene>
<feature type="transmembrane region" description="Helical" evidence="2">
    <location>
        <begin position="156"/>
        <end position="178"/>
    </location>
</feature>
<evidence type="ECO:0000256" key="2">
    <source>
        <dbReference type="SAM" id="Phobius"/>
    </source>
</evidence>
<feature type="region of interest" description="Disordered" evidence="1">
    <location>
        <begin position="187"/>
        <end position="231"/>
    </location>
</feature>
<comment type="caution">
    <text evidence="4">The sequence shown here is derived from an EMBL/GenBank/DDBJ whole genome shotgun (WGS) entry which is preliminary data.</text>
</comment>